<dbReference type="EC" id="1.1.1.47" evidence="3"/>
<dbReference type="PROSITE" id="PS00061">
    <property type="entry name" value="ADH_SHORT"/>
    <property type="match status" value="1"/>
</dbReference>
<dbReference type="SUPFAM" id="SSF51735">
    <property type="entry name" value="NAD(P)-binding Rossmann-fold domains"/>
    <property type="match status" value="1"/>
</dbReference>
<evidence type="ECO:0000313" key="3">
    <source>
        <dbReference type="EMBL" id="MFC3700536.1"/>
    </source>
</evidence>
<evidence type="ECO:0000313" key="4">
    <source>
        <dbReference type="Proteomes" id="UP001595710"/>
    </source>
</evidence>
<dbReference type="InterPro" id="IPR002347">
    <property type="entry name" value="SDR_fam"/>
</dbReference>
<dbReference type="GO" id="GO:0047936">
    <property type="term" value="F:glucose 1-dehydrogenase [NAD(P)+] activity"/>
    <property type="evidence" value="ECO:0007669"/>
    <property type="project" value="UniProtKB-EC"/>
</dbReference>
<keyword evidence="4" id="KW-1185">Reference proteome</keyword>
<dbReference type="Proteomes" id="UP001595710">
    <property type="component" value="Unassembled WGS sequence"/>
</dbReference>
<dbReference type="InterPro" id="IPR020904">
    <property type="entry name" value="Sc_DH/Rdtase_CS"/>
</dbReference>
<dbReference type="PRINTS" id="PR00080">
    <property type="entry name" value="SDRFAMILY"/>
</dbReference>
<dbReference type="CDD" id="cd05233">
    <property type="entry name" value="SDR_c"/>
    <property type="match status" value="1"/>
</dbReference>
<proteinExistence type="inferred from homology"/>
<dbReference type="PANTHER" id="PTHR43639">
    <property type="entry name" value="OXIDOREDUCTASE, SHORT-CHAIN DEHYDROGENASE/REDUCTASE FAMILY (AFU_ORTHOLOGUE AFUA_5G02870)"/>
    <property type="match status" value="1"/>
</dbReference>
<comment type="similarity">
    <text evidence="1">Belongs to the short-chain dehydrogenases/reductases (SDR) family.</text>
</comment>
<keyword evidence="2 3" id="KW-0560">Oxidoreductase</keyword>
<dbReference type="RefSeq" id="WP_290283344.1">
    <property type="nucleotide sequence ID" value="NZ_JBHRYN010000005.1"/>
</dbReference>
<dbReference type="NCBIfam" id="NF005559">
    <property type="entry name" value="PRK07231.1"/>
    <property type="match status" value="1"/>
</dbReference>
<dbReference type="Pfam" id="PF13561">
    <property type="entry name" value="adh_short_C2"/>
    <property type="match status" value="1"/>
</dbReference>
<protein>
    <submittedName>
        <fullName evidence="3">Glucose 1-dehydrogenase</fullName>
        <ecNumber evidence="3">1.1.1.47</ecNumber>
    </submittedName>
</protein>
<dbReference type="PANTHER" id="PTHR43639:SF1">
    <property type="entry name" value="SHORT-CHAIN DEHYDROGENASE_REDUCTASE FAMILY PROTEIN"/>
    <property type="match status" value="1"/>
</dbReference>
<comment type="caution">
    <text evidence="3">The sequence shown here is derived from an EMBL/GenBank/DDBJ whole genome shotgun (WGS) entry which is preliminary data.</text>
</comment>
<dbReference type="InterPro" id="IPR036291">
    <property type="entry name" value="NAD(P)-bd_dom_sf"/>
</dbReference>
<sequence>MNKVALVTGGGRGIGAATALRLAKDGYNIVVNYVSNLEAAQKVAQQVLAMGNQAWVVQADVGVESDVKRMYQEIDINCGRLDVLVNNAGILFTQSPVVSLNAERINKVLQTNVTGPFLCCIEAIKRMSTEYGHEGGVIVNVSSAASRIGAPNEYVDYAASKGALDTLTIGLSLEVANQGIRVNCVRPGLIYTEMHASGGEPARVDRLKQNLPLQRGGQPEEVAAAIAFLVSDESAYTTGAFLEVSGGR</sequence>
<reference evidence="4" key="1">
    <citation type="journal article" date="2019" name="Int. J. Syst. Evol. Microbiol.">
        <title>The Global Catalogue of Microorganisms (GCM) 10K type strain sequencing project: providing services to taxonomists for standard genome sequencing and annotation.</title>
        <authorList>
            <consortium name="The Broad Institute Genomics Platform"/>
            <consortium name="The Broad Institute Genome Sequencing Center for Infectious Disease"/>
            <person name="Wu L."/>
            <person name="Ma J."/>
        </authorList>
    </citation>
    <scope>NUCLEOTIDE SEQUENCE [LARGE SCALE GENOMIC DNA]</scope>
    <source>
        <strain evidence="4">CECT 8288</strain>
    </source>
</reference>
<dbReference type="Gene3D" id="3.40.50.720">
    <property type="entry name" value="NAD(P)-binding Rossmann-like Domain"/>
    <property type="match status" value="1"/>
</dbReference>
<gene>
    <name evidence="3" type="ORF">ACFOND_02710</name>
</gene>
<accession>A0ABV7WMU5</accession>
<organism evidence="3 4">
    <name type="scientific">Reinekea marina</name>
    <dbReference type="NCBI Taxonomy" id="1310421"/>
    <lineage>
        <taxon>Bacteria</taxon>
        <taxon>Pseudomonadati</taxon>
        <taxon>Pseudomonadota</taxon>
        <taxon>Gammaproteobacteria</taxon>
        <taxon>Oceanospirillales</taxon>
        <taxon>Saccharospirillaceae</taxon>
        <taxon>Reinekea</taxon>
    </lineage>
</organism>
<evidence type="ECO:0000256" key="1">
    <source>
        <dbReference type="ARBA" id="ARBA00006484"/>
    </source>
</evidence>
<dbReference type="EMBL" id="JBHRYN010000005">
    <property type="protein sequence ID" value="MFC3700536.1"/>
    <property type="molecule type" value="Genomic_DNA"/>
</dbReference>
<evidence type="ECO:0000256" key="2">
    <source>
        <dbReference type="ARBA" id="ARBA00023002"/>
    </source>
</evidence>
<dbReference type="PRINTS" id="PR00081">
    <property type="entry name" value="GDHRDH"/>
</dbReference>
<name>A0ABV7WMU5_9GAMM</name>